<dbReference type="Proteomes" id="UP000054820">
    <property type="component" value="Unassembled WGS sequence"/>
</dbReference>
<evidence type="ECO:0000256" key="2">
    <source>
        <dbReference type="ARBA" id="ARBA00023002"/>
    </source>
</evidence>
<dbReference type="InterPro" id="IPR002347">
    <property type="entry name" value="SDR_fam"/>
</dbReference>
<evidence type="ECO:0000313" key="6">
    <source>
        <dbReference type="Proteomes" id="UP000255110"/>
    </source>
</evidence>
<protein>
    <submittedName>
        <fullName evidence="4">Oxidoreductase dehydrogenase, short chain</fullName>
        <ecNumber evidence="4">1.-.-.-</ecNumber>
    </submittedName>
    <submittedName>
        <fullName evidence="3">Short chain dehydrogenase</fullName>
    </submittedName>
</protein>
<accession>A0A378L528</accession>
<dbReference type="InterPro" id="IPR020904">
    <property type="entry name" value="Sc_DH/Rdtase_CS"/>
</dbReference>
<evidence type="ECO:0000313" key="3">
    <source>
        <dbReference type="EMBL" id="KTD77190.1"/>
    </source>
</evidence>
<dbReference type="RefSeq" id="WP_058477112.1">
    <property type="nucleotide sequence ID" value="NZ_CAAAIO010000016.1"/>
</dbReference>
<name>A0A378L528_9GAMM</name>
<evidence type="ECO:0000313" key="5">
    <source>
        <dbReference type="Proteomes" id="UP000054820"/>
    </source>
</evidence>
<keyword evidence="2 4" id="KW-0560">Oxidoreductase</keyword>
<reference evidence="4 6" key="2">
    <citation type="submission" date="2018-06" db="EMBL/GenBank/DDBJ databases">
        <authorList>
            <consortium name="Pathogen Informatics"/>
            <person name="Doyle S."/>
        </authorList>
    </citation>
    <scope>NUCLEOTIDE SEQUENCE [LARGE SCALE GENOMIC DNA]</scope>
    <source>
        <strain evidence="4 6">NCTC11991</strain>
    </source>
</reference>
<dbReference type="Gene3D" id="3.40.50.720">
    <property type="entry name" value="NAD(P)-binding Rossmann-like Domain"/>
    <property type="match status" value="1"/>
</dbReference>
<dbReference type="Proteomes" id="UP000255110">
    <property type="component" value="Unassembled WGS sequence"/>
</dbReference>
<evidence type="ECO:0000256" key="1">
    <source>
        <dbReference type="ARBA" id="ARBA00006484"/>
    </source>
</evidence>
<comment type="similarity">
    <text evidence="1">Belongs to the short-chain dehydrogenases/reductases (SDR) family.</text>
</comment>
<dbReference type="EMBL" id="UGOY01000001">
    <property type="protein sequence ID" value="STY21916.1"/>
    <property type="molecule type" value="Genomic_DNA"/>
</dbReference>
<dbReference type="InterPro" id="IPR036291">
    <property type="entry name" value="NAD(P)-bd_dom_sf"/>
</dbReference>
<gene>
    <name evidence="3" type="ORF">Lstg_1547</name>
    <name evidence="4" type="ORF">NCTC11991_00494</name>
</gene>
<dbReference type="GO" id="GO:0016020">
    <property type="term" value="C:membrane"/>
    <property type="evidence" value="ECO:0007669"/>
    <property type="project" value="TreeGrafter"/>
</dbReference>
<keyword evidence="5" id="KW-1185">Reference proteome</keyword>
<dbReference type="PANTHER" id="PTHR44196">
    <property type="entry name" value="DEHYDROGENASE/REDUCTASE SDR FAMILY MEMBER 7B"/>
    <property type="match status" value="1"/>
</dbReference>
<dbReference type="GO" id="GO:0016491">
    <property type="term" value="F:oxidoreductase activity"/>
    <property type="evidence" value="ECO:0007669"/>
    <property type="project" value="UniProtKB-KW"/>
</dbReference>
<reference evidence="3 5" key="1">
    <citation type="submission" date="2015-11" db="EMBL/GenBank/DDBJ databases">
        <title>Genomic analysis of 38 Legionella species identifies large and diverse effector repertoires.</title>
        <authorList>
            <person name="Burstein D."/>
            <person name="Amaro F."/>
            <person name="Zusman T."/>
            <person name="Lifshitz Z."/>
            <person name="Cohen O."/>
            <person name="Gilbert J.A."/>
            <person name="Pupko T."/>
            <person name="Shuman H.A."/>
            <person name="Segal G."/>
        </authorList>
    </citation>
    <scope>NUCLEOTIDE SEQUENCE [LARGE SCALE GENOMIC DNA]</scope>
    <source>
        <strain evidence="3 5">SC-18-C9</strain>
    </source>
</reference>
<dbReference type="PRINTS" id="PR00081">
    <property type="entry name" value="GDHRDH"/>
</dbReference>
<sequence length="244" mass="27227">MKPIAWITGAASGIGEAVAKEMYARGYQLILSDCNQTALQEIAQSTQADFFVFDVRERNQNLEVGAKIKEKYGYVDVVFLNAGKYEPLDVKNFDSTIVEEIMQTNFLGMIYGIEAALPLLRASTRPHLVGMSSAMSNICLPRAEAYGASKAASRNFFQGLRIELAKEKITVSTVLPTFIKTPLTEQLKIPQFILYSTTKAAKKIVNGIERKKAEIKIPALLANITNLLKYFPDKFILFLINRYA</sequence>
<organism evidence="4 6">
    <name type="scientific">Legionella steigerwaltii</name>
    <dbReference type="NCBI Taxonomy" id="460"/>
    <lineage>
        <taxon>Bacteria</taxon>
        <taxon>Pseudomonadati</taxon>
        <taxon>Pseudomonadota</taxon>
        <taxon>Gammaproteobacteria</taxon>
        <taxon>Legionellales</taxon>
        <taxon>Legionellaceae</taxon>
        <taxon>Legionella</taxon>
    </lineage>
</organism>
<dbReference type="PANTHER" id="PTHR44196:SF1">
    <property type="entry name" value="DEHYDROGENASE_REDUCTASE SDR FAMILY MEMBER 7B"/>
    <property type="match status" value="1"/>
</dbReference>
<dbReference type="AlphaFoldDB" id="A0A378L528"/>
<dbReference type="SUPFAM" id="SSF51735">
    <property type="entry name" value="NAD(P)-binding Rossmann-fold domains"/>
    <property type="match status" value="1"/>
</dbReference>
<dbReference type="Pfam" id="PF00106">
    <property type="entry name" value="adh_short"/>
    <property type="match status" value="1"/>
</dbReference>
<proteinExistence type="inferred from homology"/>
<evidence type="ECO:0000313" key="4">
    <source>
        <dbReference type="EMBL" id="STY21916.1"/>
    </source>
</evidence>
<dbReference type="PROSITE" id="PS00061">
    <property type="entry name" value="ADH_SHORT"/>
    <property type="match status" value="1"/>
</dbReference>
<dbReference type="EC" id="1.-.-.-" evidence="4"/>
<dbReference type="STRING" id="460.Lstg_1547"/>
<dbReference type="EMBL" id="LNYZ01000013">
    <property type="protein sequence ID" value="KTD77190.1"/>
    <property type="molecule type" value="Genomic_DNA"/>
</dbReference>